<comment type="caution">
    <text evidence="1">The sequence shown here is derived from an EMBL/GenBank/DDBJ whole genome shotgun (WGS) entry which is preliminary data.</text>
</comment>
<organism evidence="1 2">
    <name type="scientific">Chitinophaga tropicalis</name>
    <dbReference type="NCBI Taxonomy" id="2683588"/>
    <lineage>
        <taxon>Bacteria</taxon>
        <taxon>Pseudomonadati</taxon>
        <taxon>Bacteroidota</taxon>
        <taxon>Chitinophagia</taxon>
        <taxon>Chitinophagales</taxon>
        <taxon>Chitinophagaceae</taxon>
        <taxon>Chitinophaga</taxon>
    </lineage>
</organism>
<proteinExistence type="predicted"/>
<dbReference type="AlphaFoldDB" id="A0A7K1U5S1"/>
<accession>A0A7K1U5S1</accession>
<gene>
    <name evidence="1" type="ORF">GO493_15580</name>
</gene>
<reference evidence="1 2" key="1">
    <citation type="submission" date="2019-12" db="EMBL/GenBank/DDBJ databases">
        <title>Chitinophaga sp. strain ysch24 (GDMCC 1.1355), whole genome shotgun sequence.</title>
        <authorList>
            <person name="Zhang X."/>
        </authorList>
    </citation>
    <scope>NUCLEOTIDE SEQUENCE [LARGE SCALE GENOMIC DNA]</scope>
    <source>
        <strain evidence="2">ysch24</strain>
    </source>
</reference>
<protein>
    <submittedName>
        <fullName evidence="1">Uncharacterized protein</fullName>
    </submittedName>
</protein>
<evidence type="ECO:0000313" key="1">
    <source>
        <dbReference type="EMBL" id="MVT09690.1"/>
    </source>
</evidence>
<dbReference type="RefSeq" id="WP_157307132.1">
    <property type="nucleotide sequence ID" value="NZ_WRXN01000006.1"/>
</dbReference>
<dbReference type="Proteomes" id="UP000461730">
    <property type="component" value="Unassembled WGS sequence"/>
</dbReference>
<dbReference type="EMBL" id="WRXN01000006">
    <property type="protein sequence ID" value="MVT09690.1"/>
    <property type="molecule type" value="Genomic_DNA"/>
</dbReference>
<name>A0A7K1U5S1_9BACT</name>
<keyword evidence="2" id="KW-1185">Reference proteome</keyword>
<sequence>MSKNPAFILKGINTEEFALIEEAYNQFEQSGCQFSIKFGSLPNKRIIAVIVRFTFDQKKTPFLILELGCQFEVESQSWEDISARNNVVLPVDFARHLASISLGVARGVLHAKTESSVLNQFMVPAIDLQSIIKEELTIIP</sequence>
<evidence type="ECO:0000313" key="2">
    <source>
        <dbReference type="Proteomes" id="UP000461730"/>
    </source>
</evidence>